<name>A0A223HZ63_THETR</name>
<dbReference type="Proteomes" id="UP000214975">
    <property type="component" value="Chromosome"/>
</dbReference>
<dbReference type="EMBL" id="CP016893">
    <property type="protein sequence ID" value="AST57584.1"/>
    <property type="molecule type" value="Genomic_DNA"/>
</dbReference>
<accession>A0A223HZ63</accession>
<evidence type="ECO:0000313" key="2">
    <source>
        <dbReference type="Proteomes" id="UP000214975"/>
    </source>
</evidence>
<reference evidence="1 2" key="1">
    <citation type="submission" date="2016-08" db="EMBL/GenBank/DDBJ databases">
        <title>A novel genetic cassette of butanologenic Thermoanaerobacterium thermosaccharolyticum that directly convert cellulose to butanol.</title>
        <authorList>
            <person name="Li T."/>
            <person name="He J."/>
        </authorList>
    </citation>
    <scope>NUCLEOTIDE SEQUENCE [LARGE SCALE GENOMIC DNA]</scope>
    <source>
        <strain evidence="1 2">TG57</strain>
    </source>
</reference>
<proteinExistence type="predicted"/>
<evidence type="ECO:0000313" key="1">
    <source>
        <dbReference type="EMBL" id="AST57584.1"/>
    </source>
</evidence>
<sequence length="44" mass="5215">MATFIRWMAEHLTIKTTIIITAIALQSKYTINVLPLLREFLYYL</sequence>
<organism evidence="1 2">
    <name type="scientific">Thermoanaerobacterium thermosaccharolyticum</name>
    <name type="common">Clostridium thermosaccharolyticum</name>
    <dbReference type="NCBI Taxonomy" id="1517"/>
    <lineage>
        <taxon>Bacteria</taxon>
        <taxon>Bacillati</taxon>
        <taxon>Bacillota</taxon>
        <taxon>Clostridia</taxon>
        <taxon>Thermoanaerobacterales</taxon>
        <taxon>Thermoanaerobacteraceae</taxon>
        <taxon>Thermoanaerobacterium</taxon>
    </lineage>
</organism>
<dbReference type="AlphaFoldDB" id="A0A223HZ63"/>
<protein>
    <submittedName>
        <fullName evidence="1">Uncharacterized protein</fullName>
    </submittedName>
</protein>
<gene>
    <name evidence="1" type="ORF">Thert_01562</name>
</gene>